<reference evidence="4" key="1">
    <citation type="submission" date="2024-06" db="EMBL/GenBank/DDBJ databases">
        <authorList>
            <person name="Ryan C."/>
        </authorList>
    </citation>
    <scope>NUCLEOTIDE SEQUENCE [LARGE SCALE GENOMIC DNA]</scope>
</reference>
<protein>
    <recommendedName>
        <fullName evidence="2">F-box domain-containing protein</fullName>
    </recommendedName>
</protein>
<dbReference type="InterPro" id="IPR036047">
    <property type="entry name" value="F-box-like_dom_sf"/>
</dbReference>
<reference evidence="3 4" key="2">
    <citation type="submission" date="2024-10" db="EMBL/GenBank/DDBJ databases">
        <authorList>
            <person name="Ryan C."/>
        </authorList>
    </citation>
    <scope>NUCLEOTIDE SEQUENCE [LARGE SCALE GENOMIC DNA]</scope>
</reference>
<dbReference type="Gene3D" id="1.20.1280.50">
    <property type="match status" value="1"/>
</dbReference>
<gene>
    <name evidence="3" type="ORF">URODEC1_LOCUS55578</name>
</gene>
<dbReference type="Pfam" id="PF08268">
    <property type="entry name" value="FBA_3"/>
    <property type="match status" value="1"/>
</dbReference>
<dbReference type="PANTHER" id="PTHR31111">
    <property type="entry name" value="BNAA05G37150D PROTEIN-RELATED"/>
    <property type="match status" value="1"/>
</dbReference>
<dbReference type="EMBL" id="OZ075131">
    <property type="protein sequence ID" value="CAL4980249.1"/>
    <property type="molecule type" value="Genomic_DNA"/>
</dbReference>
<name>A0ABC9AJC2_9POAL</name>
<evidence type="ECO:0000256" key="1">
    <source>
        <dbReference type="SAM" id="MobiDB-lite"/>
    </source>
</evidence>
<dbReference type="InterPro" id="IPR013187">
    <property type="entry name" value="F-box-assoc_dom_typ3"/>
</dbReference>
<organism evidence="3 4">
    <name type="scientific">Urochloa decumbens</name>
    <dbReference type="NCBI Taxonomy" id="240449"/>
    <lineage>
        <taxon>Eukaryota</taxon>
        <taxon>Viridiplantae</taxon>
        <taxon>Streptophyta</taxon>
        <taxon>Embryophyta</taxon>
        <taxon>Tracheophyta</taxon>
        <taxon>Spermatophyta</taxon>
        <taxon>Magnoliopsida</taxon>
        <taxon>Liliopsida</taxon>
        <taxon>Poales</taxon>
        <taxon>Poaceae</taxon>
        <taxon>PACMAD clade</taxon>
        <taxon>Panicoideae</taxon>
        <taxon>Panicodae</taxon>
        <taxon>Paniceae</taxon>
        <taxon>Melinidinae</taxon>
        <taxon>Urochloa</taxon>
    </lineage>
</organism>
<evidence type="ECO:0000313" key="3">
    <source>
        <dbReference type="EMBL" id="CAL4980249.1"/>
    </source>
</evidence>
<dbReference type="Pfam" id="PF00646">
    <property type="entry name" value="F-box"/>
    <property type="match status" value="1"/>
</dbReference>
<sequence>MAADEGFNNVPTDSLVEILLRLPTSARRRFRLVCKRWRDTIDERTPEPEVRTKILVFISQCPRSRAIVLDDDKDGCYGHEWTYSSSTSTGVVHMAVALPPPPVAWDSLMRLGLYGFGYHPVTGRYKIVRVPTILARRRRDAVHVLTLGGSDPAAWREVVSPAMAGSYNASCGIVGVDGSVYWFTSRADRVMALDLADERITSFRGPPEVGLVGGMGKPRPRGSLRPSTRGCNADLLDPVSAHHLRARLGVAVPCYEQAAMTVEVWVLDGGREQPRWSQRYSLIESGDPRNGIVFTPHLTHGEHVLSTSPDRKRLYRRKVGGGGTDVEDRSTAPLRPSEGAELIMMSEETKGSGLLPTSRLGSHCQERDRTRQRPAATGSTRRVCVS</sequence>
<feature type="region of interest" description="Disordered" evidence="1">
    <location>
        <begin position="349"/>
        <end position="386"/>
    </location>
</feature>
<dbReference type="SMART" id="SM00256">
    <property type="entry name" value="FBOX"/>
    <property type="match status" value="1"/>
</dbReference>
<dbReference type="PANTHER" id="PTHR31111:SF133">
    <property type="entry name" value="OS07G0196600 PROTEIN"/>
    <property type="match status" value="1"/>
</dbReference>
<dbReference type="Proteomes" id="UP001497457">
    <property type="component" value="Chromosome 21rd"/>
</dbReference>
<dbReference type="SUPFAM" id="SSF81383">
    <property type="entry name" value="F-box domain"/>
    <property type="match status" value="1"/>
</dbReference>
<dbReference type="InterPro" id="IPR001810">
    <property type="entry name" value="F-box_dom"/>
</dbReference>
<accession>A0ABC9AJC2</accession>
<evidence type="ECO:0000259" key="2">
    <source>
        <dbReference type="PROSITE" id="PS50181"/>
    </source>
</evidence>
<keyword evidence="4" id="KW-1185">Reference proteome</keyword>
<feature type="region of interest" description="Disordered" evidence="1">
    <location>
        <begin position="315"/>
        <end position="334"/>
    </location>
</feature>
<evidence type="ECO:0000313" key="4">
    <source>
        <dbReference type="Proteomes" id="UP001497457"/>
    </source>
</evidence>
<dbReference type="PROSITE" id="PS50181">
    <property type="entry name" value="FBOX"/>
    <property type="match status" value="1"/>
</dbReference>
<feature type="domain" description="F-box" evidence="2">
    <location>
        <begin position="4"/>
        <end position="54"/>
    </location>
</feature>
<dbReference type="AlphaFoldDB" id="A0ABC9AJC2"/>
<proteinExistence type="predicted"/>